<dbReference type="EMBL" id="JANDBG010000041">
    <property type="protein sequence ID" value="MCX9004731.1"/>
    <property type="molecule type" value="Genomic_DNA"/>
</dbReference>
<dbReference type="SUPFAM" id="SSF46894">
    <property type="entry name" value="C-terminal effector domain of the bipartite response regulators"/>
    <property type="match status" value="1"/>
</dbReference>
<dbReference type="SMART" id="SM00421">
    <property type="entry name" value="HTH_LUXR"/>
    <property type="match status" value="1"/>
</dbReference>
<proteinExistence type="predicted"/>
<dbReference type="PROSITE" id="PS50043">
    <property type="entry name" value="HTH_LUXR_2"/>
    <property type="match status" value="1"/>
</dbReference>
<keyword evidence="1" id="KW-0238">DNA-binding</keyword>
<feature type="domain" description="HTH luxR-type" evidence="2">
    <location>
        <begin position="130"/>
        <end position="195"/>
    </location>
</feature>
<dbReference type="InterPro" id="IPR036388">
    <property type="entry name" value="WH-like_DNA-bd_sf"/>
</dbReference>
<gene>
    <name evidence="3" type="ORF">NLN86_24270</name>
</gene>
<organism evidence="3 4">
    <name type="scientific">Citrobacter portucalensis</name>
    <dbReference type="NCBI Taxonomy" id="1639133"/>
    <lineage>
        <taxon>Bacteria</taxon>
        <taxon>Pseudomonadati</taxon>
        <taxon>Pseudomonadota</taxon>
        <taxon>Gammaproteobacteria</taxon>
        <taxon>Enterobacterales</taxon>
        <taxon>Enterobacteriaceae</taxon>
        <taxon>Citrobacter</taxon>
        <taxon>Citrobacter freundii complex</taxon>
    </lineage>
</organism>
<dbReference type="Gene3D" id="1.10.10.10">
    <property type="entry name" value="Winged helix-like DNA-binding domain superfamily/Winged helix DNA-binding domain"/>
    <property type="match status" value="1"/>
</dbReference>
<dbReference type="Pfam" id="PF00196">
    <property type="entry name" value="GerE"/>
    <property type="match status" value="1"/>
</dbReference>
<name>A0AAW5W8A4_9ENTR</name>
<protein>
    <submittedName>
        <fullName evidence="3">Helix-turn-helix transcriptional regulator</fullName>
    </submittedName>
</protein>
<evidence type="ECO:0000313" key="3">
    <source>
        <dbReference type="EMBL" id="MCX9004731.1"/>
    </source>
</evidence>
<accession>A0AAW5W8A4</accession>
<evidence type="ECO:0000313" key="4">
    <source>
        <dbReference type="Proteomes" id="UP001207430"/>
    </source>
</evidence>
<evidence type="ECO:0000256" key="1">
    <source>
        <dbReference type="ARBA" id="ARBA00023125"/>
    </source>
</evidence>
<dbReference type="PROSITE" id="PS00622">
    <property type="entry name" value="HTH_LUXR_1"/>
    <property type="match status" value="1"/>
</dbReference>
<dbReference type="CDD" id="cd06170">
    <property type="entry name" value="LuxR_C_like"/>
    <property type="match status" value="1"/>
</dbReference>
<reference evidence="3" key="1">
    <citation type="submission" date="2022-07" db="EMBL/GenBank/DDBJ databases">
        <title>Genome Sequence of Citrobacter portucalensis from Edible Snails.</title>
        <authorList>
            <person name="Okafor A.C."/>
            <person name="Ogbo F.C."/>
            <person name="Ruppitsch W."/>
            <person name="Allerberger F."/>
        </authorList>
    </citation>
    <scope>NUCLEOTIDE SEQUENCE</scope>
    <source>
        <strain evidence="3">Igbk 7</strain>
    </source>
</reference>
<sequence length="201" mass="23580">MKDFIFVSKANSTLNLCVNDQDLFFRNGMILITVDWFNEKCDDFFIKYNGIHIYMIFESDTPGRKYNEDVMDIQTADDKIVLRFTLINSIFINIKKNLDDNFFLRNSCIEDFRGELDKRIEQICNCVKPSRVKKTVLTRMEVNVLSHIQQGLNNNDIACIFCCSPRTISLHKRNAMSKLGFKKNNELYQWLLSSGLDRYVN</sequence>
<dbReference type="InterPro" id="IPR000792">
    <property type="entry name" value="Tscrpt_reg_LuxR_C"/>
</dbReference>
<dbReference type="GO" id="GO:0006355">
    <property type="term" value="P:regulation of DNA-templated transcription"/>
    <property type="evidence" value="ECO:0007669"/>
    <property type="project" value="InterPro"/>
</dbReference>
<dbReference type="Proteomes" id="UP001207430">
    <property type="component" value="Unassembled WGS sequence"/>
</dbReference>
<dbReference type="PRINTS" id="PR00038">
    <property type="entry name" value="HTHLUXR"/>
</dbReference>
<dbReference type="GO" id="GO:0003677">
    <property type="term" value="F:DNA binding"/>
    <property type="evidence" value="ECO:0007669"/>
    <property type="project" value="UniProtKB-KW"/>
</dbReference>
<dbReference type="InterPro" id="IPR016032">
    <property type="entry name" value="Sig_transdc_resp-reg_C-effctor"/>
</dbReference>
<comment type="caution">
    <text evidence="3">The sequence shown here is derived from an EMBL/GenBank/DDBJ whole genome shotgun (WGS) entry which is preliminary data.</text>
</comment>
<dbReference type="RefSeq" id="WP_267449785.1">
    <property type="nucleotide sequence ID" value="NZ_JANDBG010000041.1"/>
</dbReference>
<dbReference type="AlphaFoldDB" id="A0AAW5W8A4"/>
<evidence type="ECO:0000259" key="2">
    <source>
        <dbReference type="PROSITE" id="PS50043"/>
    </source>
</evidence>